<protein>
    <submittedName>
        <fullName evidence="6">Uncharacterized protein</fullName>
    </submittedName>
</protein>
<evidence type="ECO:0000313" key="6">
    <source>
        <dbReference type="EMBL" id="CAK9048647.1"/>
    </source>
</evidence>
<feature type="compositionally biased region" description="Pro residues" evidence="3">
    <location>
        <begin position="297"/>
        <end position="319"/>
    </location>
</feature>
<sequence length="567" mass="63821">VRAREAALLQLEPRLSQQRAESTGYVKALPAPSAISSERWRQAEEDLEKTKSSLASLKTEAVTQSSAIHGMTEQYESVRVALGAMQSGLLEVQQKQLKTTEVESLVTQARQELHKESLERKAENHQLSTQLLEHSERLEWAEQQRLKAESALMQDLLETKTELKREIREREEGQSQASLQLREEIGKREEAFEREVGREDSGTMDGKWSFAIQIRFSGTFEHCLSFEAGEEFKVLRWSKAGWWWAQRGVDNQQGWVYSAQMRPKMCTSCHEKVQNLPTPAQEQEMAEAEAAVVPEVEPWPPLPPTEDTPVWPPLPPGEPPKSSKAPREPENLLEGDYAQTLTFRNDGKVVPTGGEMNDHVLRQCEYYFNYQQWIDGQNAGSKKKTGKARLRLDGEERVEQKLQAAVREERRQRVQSELRFEGEDKGSGTLINVSAMEEQGRVRQQLLDLQARVASSEARQKTVESCDTFRTATLPLLAKFGIEEQLSFKILKRGAPPLGGGEVIFSCPIVKAIQPIELLNEGKVKRVRGVAYTTKVSPQAACSGRGWSSRRALTLVGKHGLGTLPSI</sequence>
<dbReference type="Gene3D" id="2.30.30.40">
    <property type="entry name" value="SH3 Domains"/>
    <property type="match status" value="1"/>
</dbReference>
<dbReference type="InterPro" id="IPR037136">
    <property type="entry name" value="RNA3'_phos_cyclase_dom_sf"/>
</dbReference>
<gene>
    <name evidence="6" type="ORF">CCMP2556_LOCUS25013</name>
</gene>
<dbReference type="InterPro" id="IPR001452">
    <property type="entry name" value="SH3_domain"/>
</dbReference>
<keyword evidence="2" id="KW-0175">Coiled coil</keyword>
<dbReference type="Pfam" id="PF01137">
    <property type="entry name" value="RTC"/>
    <property type="match status" value="1"/>
</dbReference>
<keyword evidence="7" id="KW-1185">Reference proteome</keyword>
<comment type="caution">
    <text evidence="6">The sequence shown here is derived from an EMBL/GenBank/DDBJ whole genome shotgun (WGS) entry which is preliminary data.</text>
</comment>
<dbReference type="InterPro" id="IPR020719">
    <property type="entry name" value="RNA3'_term_phos_cycl-like_CS"/>
</dbReference>
<feature type="compositionally biased region" description="Low complexity" evidence="3">
    <location>
        <begin position="280"/>
        <end position="296"/>
    </location>
</feature>
<feature type="region of interest" description="Disordered" evidence="3">
    <location>
        <begin position="280"/>
        <end position="329"/>
    </location>
</feature>
<dbReference type="Pfam" id="PF07653">
    <property type="entry name" value="SH3_2"/>
    <property type="match status" value="1"/>
</dbReference>
<reference evidence="6 7" key="1">
    <citation type="submission" date="2024-02" db="EMBL/GenBank/DDBJ databases">
        <authorList>
            <person name="Chen Y."/>
            <person name="Shah S."/>
            <person name="Dougan E. K."/>
            <person name="Thang M."/>
            <person name="Chan C."/>
        </authorList>
    </citation>
    <scope>NUCLEOTIDE SEQUENCE [LARGE SCALE GENOMIC DNA]</scope>
</reference>
<dbReference type="PROSITE" id="PS01287">
    <property type="entry name" value="RTC"/>
    <property type="match status" value="1"/>
</dbReference>
<dbReference type="PANTHER" id="PTHR11096">
    <property type="entry name" value="RNA 3' TERMINAL PHOSPHATE CYCLASE"/>
    <property type="match status" value="1"/>
</dbReference>
<dbReference type="Proteomes" id="UP001642484">
    <property type="component" value="Unassembled WGS sequence"/>
</dbReference>
<name>A0ABP0MD39_9DINO</name>
<evidence type="ECO:0000256" key="1">
    <source>
        <dbReference type="ARBA" id="ARBA00022443"/>
    </source>
</evidence>
<dbReference type="InterPro" id="IPR023797">
    <property type="entry name" value="RNA3'_phos_cyclase_dom"/>
</dbReference>
<dbReference type="PANTHER" id="PTHR11096:SF1">
    <property type="entry name" value="RNA 3'-TERMINAL PHOSPHATE CYCLASE-LIKE PROTEIN"/>
    <property type="match status" value="1"/>
</dbReference>
<proteinExistence type="predicted"/>
<evidence type="ECO:0000259" key="5">
    <source>
        <dbReference type="Pfam" id="PF07653"/>
    </source>
</evidence>
<keyword evidence="1" id="KW-0728">SH3 domain</keyword>
<dbReference type="InterPro" id="IPR000228">
    <property type="entry name" value="RNA3'_term_phos_cyc"/>
</dbReference>
<organism evidence="6 7">
    <name type="scientific">Durusdinium trenchii</name>
    <dbReference type="NCBI Taxonomy" id="1381693"/>
    <lineage>
        <taxon>Eukaryota</taxon>
        <taxon>Sar</taxon>
        <taxon>Alveolata</taxon>
        <taxon>Dinophyceae</taxon>
        <taxon>Suessiales</taxon>
        <taxon>Symbiodiniaceae</taxon>
        <taxon>Durusdinium</taxon>
    </lineage>
</organism>
<feature type="non-terminal residue" evidence="6">
    <location>
        <position position="1"/>
    </location>
</feature>
<feature type="domain" description="SH3" evidence="5">
    <location>
        <begin position="224"/>
        <end position="263"/>
    </location>
</feature>
<evidence type="ECO:0000256" key="3">
    <source>
        <dbReference type="SAM" id="MobiDB-lite"/>
    </source>
</evidence>
<dbReference type="SUPFAM" id="SSF50044">
    <property type="entry name" value="SH3-domain"/>
    <property type="match status" value="1"/>
</dbReference>
<dbReference type="EMBL" id="CAXAMN010016668">
    <property type="protein sequence ID" value="CAK9048647.1"/>
    <property type="molecule type" value="Genomic_DNA"/>
</dbReference>
<accession>A0ABP0MD39</accession>
<dbReference type="Gene3D" id="3.65.10.20">
    <property type="entry name" value="RNA 3'-terminal phosphate cyclase domain"/>
    <property type="match status" value="1"/>
</dbReference>
<feature type="coiled-coil region" evidence="2">
    <location>
        <begin position="146"/>
        <end position="173"/>
    </location>
</feature>
<dbReference type="InterPro" id="IPR013792">
    <property type="entry name" value="RNA3'P_cycl/enolpyr_Trfase_a/b"/>
</dbReference>
<dbReference type="InterPro" id="IPR036028">
    <property type="entry name" value="SH3-like_dom_sf"/>
</dbReference>
<dbReference type="SUPFAM" id="SSF55205">
    <property type="entry name" value="EPT/RTPC-like"/>
    <property type="match status" value="1"/>
</dbReference>
<evidence type="ECO:0000313" key="7">
    <source>
        <dbReference type="Proteomes" id="UP001642484"/>
    </source>
</evidence>
<evidence type="ECO:0000256" key="2">
    <source>
        <dbReference type="SAM" id="Coils"/>
    </source>
</evidence>
<feature type="domain" description="RNA 3'-terminal phosphate cyclase" evidence="4">
    <location>
        <begin position="465"/>
        <end position="517"/>
    </location>
</feature>
<evidence type="ECO:0000259" key="4">
    <source>
        <dbReference type="Pfam" id="PF01137"/>
    </source>
</evidence>